<evidence type="ECO:0000256" key="1">
    <source>
        <dbReference type="SAM" id="MobiDB-lite"/>
    </source>
</evidence>
<feature type="compositionally biased region" description="Basic residues" evidence="1">
    <location>
        <begin position="525"/>
        <end position="553"/>
    </location>
</feature>
<organism evidence="2 3">
    <name type="scientific">Cytophaga hutchinsonii (strain ATCC 33406 / DSM 1761 / CIP 103989 / NBRC 15051 / NCIMB 9469 / D465)</name>
    <dbReference type="NCBI Taxonomy" id="269798"/>
    <lineage>
        <taxon>Bacteria</taxon>
        <taxon>Pseudomonadati</taxon>
        <taxon>Bacteroidota</taxon>
        <taxon>Cytophagia</taxon>
        <taxon>Cytophagales</taxon>
        <taxon>Cytophagaceae</taxon>
        <taxon>Cytophaga</taxon>
    </lineage>
</organism>
<dbReference type="OrthoDB" id="1154186at2"/>
<reference evidence="2 3" key="1">
    <citation type="journal article" date="2007" name="Appl. Environ. Microbiol.">
        <title>Genome sequence of the cellulolytic gliding bacterium Cytophaga hutchinsonii.</title>
        <authorList>
            <person name="Xie G."/>
            <person name="Bruce D.C."/>
            <person name="Challacombe J.F."/>
            <person name="Chertkov O."/>
            <person name="Detter J.C."/>
            <person name="Gilna P."/>
            <person name="Han C.S."/>
            <person name="Lucas S."/>
            <person name="Misra M."/>
            <person name="Myers G.L."/>
            <person name="Richardson P."/>
            <person name="Tapia R."/>
            <person name="Thayer N."/>
            <person name="Thompson L.S."/>
            <person name="Brettin T.S."/>
            <person name="Henrissat B."/>
            <person name="Wilson D.B."/>
            <person name="McBride M.J."/>
        </authorList>
    </citation>
    <scope>NUCLEOTIDE SEQUENCE [LARGE SCALE GENOMIC DNA]</scope>
    <source>
        <strain evidence="3">ATCC 33406 / DSM 1761 / CIP 103989 / NBRC 15051 / NCIMB 9469 / D465</strain>
    </source>
</reference>
<dbReference type="Proteomes" id="UP000001822">
    <property type="component" value="Chromosome"/>
</dbReference>
<gene>
    <name evidence="2" type="ordered locus">CHU_1483</name>
</gene>
<keyword evidence="3" id="KW-1185">Reference proteome</keyword>
<dbReference type="EMBL" id="CP000383">
    <property type="protein sequence ID" value="ABG58754.1"/>
    <property type="molecule type" value="Genomic_DNA"/>
</dbReference>
<sequence length="553" mass="61782">MEADAVRKVRSGKEYDYLFPPATGKDIIVKKSADVSDTVSFIQENIPKTTWQTKKLAQFVKGRSLDETCAKLWHFLYEHIPYKKDEEGIEQIRSPRRVWHDRNKYNSDGEVGVDCDCFTSIVSSTLLAMNPPIAHKYRITKYPKRNGEIPRWQHIYVVVPKDGKLNYELRNRNDYIVIDCVKNAYDDEQPYLEFKDFDAKMRLDYLDGLEEEERYDVPNSVDAKDFASVYDEEDLGKIGQWLKKTVKKVGDTAGKVIRTINKVANPATILLRNGFLIAMKINLLNVAKKLRYGYLSNDQGRQMGMDLSVLEKVRKVREKAETIFYQAGGKKENLKKAILNGHGNRDKKVPLSGLFGLGEVYADQDEYDIINGTGNLGQLGDPATGSAIAAAMSTMAALAAALKQVKNLFPKGGKEAESFNSEQDTDPGAAVNPSNVTFTEDGDIQAMTLTPTAMKELAPSAAYASQLPATIDPSAPPPGFFSKAGAWIKQNPIPTALVVAGIGTGIYLLTKKKNESFSGFSGISSRRKVKRKPKRKVTRKTRKKKTFKAVRIR</sequence>
<dbReference type="AlphaFoldDB" id="A0A6N4SR29"/>
<evidence type="ECO:0000313" key="3">
    <source>
        <dbReference type="Proteomes" id="UP000001822"/>
    </source>
</evidence>
<name>A0A6N4SR29_CYTH3</name>
<feature type="region of interest" description="Disordered" evidence="1">
    <location>
        <begin position="519"/>
        <end position="553"/>
    </location>
</feature>
<proteinExistence type="predicted"/>
<evidence type="ECO:0000313" key="2">
    <source>
        <dbReference type="EMBL" id="ABG58754.1"/>
    </source>
</evidence>
<dbReference type="RefSeq" id="WP_011584869.1">
    <property type="nucleotide sequence ID" value="NC_008255.1"/>
</dbReference>
<dbReference type="KEGG" id="chu:CHU_1483"/>
<protein>
    <submittedName>
        <fullName evidence="2">Uncharacterized protein</fullName>
    </submittedName>
</protein>
<accession>A0A6N4SR29</accession>